<gene>
    <name evidence="4" type="ORF">J437_LFUL000735</name>
</gene>
<dbReference type="AlphaFoldDB" id="A0A8K0NU76"/>
<organism evidence="4 5">
    <name type="scientific">Ladona fulva</name>
    <name type="common">Scarce chaser dragonfly</name>
    <name type="synonym">Libellula fulva</name>
    <dbReference type="NCBI Taxonomy" id="123851"/>
    <lineage>
        <taxon>Eukaryota</taxon>
        <taxon>Metazoa</taxon>
        <taxon>Ecdysozoa</taxon>
        <taxon>Arthropoda</taxon>
        <taxon>Hexapoda</taxon>
        <taxon>Insecta</taxon>
        <taxon>Pterygota</taxon>
        <taxon>Palaeoptera</taxon>
        <taxon>Odonata</taxon>
        <taxon>Epiprocta</taxon>
        <taxon>Anisoptera</taxon>
        <taxon>Libelluloidea</taxon>
        <taxon>Libellulidae</taxon>
        <taxon>Ladona</taxon>
    </lineage>
</organism>
<dbReference type="InterPro" id="IPR035976">
    <property type="entry name" value="Sushi/SCR/CCP_sf"/>
</dbReference>
<dbReference type="EMBL" id="KZ308125">
    <property type="protein sequence ID" value="KAG8222153.1"/>
    <property type="molecule type" value="Genomic_DNA"/>
</dbReference>
<keyword evidence="2" id="KW-0768">Sushi</keyword>
<dbReference type="CDD" id="cd00033">
    <property type="entry name" value="CCP"/>
    <property type="match status" value="1"/>
</dbReference>
<protein>
    <recommendedName>
        <fullName evidence="3">Sushi domain-containing protein</fullName>
    </recommendedName>
</protein>
<comment type="caution">
    <text evidence="4">The sequence shown here is derived from an EMBL/GenBank/DDBJ whole genome shotgun (WGS) entry which is preliminary data.</text>
</comment>
<proteinExistence type="predicted"/>
<dbReference type="InterPro" id="IPR000436">
    <property type="entry name" value="Sushi_SCR_CCP_dom"/>
</dbReference>
<feature type="domain" description="Sushi" evidence="3">
    <location>
        <begin position="36"/>
        <end position="89"/>
    </location>
</feature>
<dbReference type="OrthoDB" id="6107927at2759"/>
<name>A0A8K0NU76_LADFU</name>
<reference evidence="4" key="2">
    <citation type="submission" date="2017-10" db="EMBL/GenBank/DDBJ databases">
        <title>Ladona fulva Genome sequencing and assembly.</title>
        <authorList>
            <person name="Murali S."/>
            <person name="Richards S."/>
            <person name="Bandaranaike D."/>
            <person name="Bellair M."/>
            <person name="Blankenburg K."/>
            <person name="Chao H."/>
            <person name="Dinh H."/>
            <person name="Doddapaneni H."/>
            <person name="Dugan-Rocha S."/>
            <person name="Elkadiri S."/>
            <person name="Gnanaolivu R."/>
            <person name="Hernandez B."/>
            <person name="Skinner E."/>
            <person name="Javaid M."/>
            <person name="Lee S."/>
            <person name="Li M."/>
            <person name="Ming W."/>
            <person name="Munidasa M."/>
            <person name="Muniz J."/>
            <person name="Nguyen L."/>
            <person name="Hughes D."/>
            <person name="Osuji N."/>
            <person name="Pu L.-L."/>
            <person name="Puazo M."/>
            <person name="Qu C."/>
            <person name="Quiroz J."/>
            <person name="Raj R."/>
            <person name="Weissenberger G."/>
            <person name="Xin Y."/>
            <person name="Zou X."/>
            <person name="Han Y."/>
            <person name="Worley K."/>
            <person name="Muzny D."/>
            <person name="Gibbs R."/>
        </authorList>
    </citation>
    <scope>NUCLEOTIDE SEQUENCE</scope>
    <source>
        <strain evidence="4">Sampled in the wild</strain>
    </source>
</reference>
<evidence type="ECO:0000256" key="2">
    <source>
        <dbReference type="PROSITE-ProRule" id="PRU00302"/>
    </source>
</evidence>
<comment type="caution">
    <text evidence="2">Lacks conserved residue(s) required for the propagation of feature annotation.</text>
</comment>
<evidence type="ECO:0000259" key="3">
    <source>
        <dbReference type="PROSITE" id="PS50923"/>
    </source>
</evidence>
<evidence type="ECO:0000256" key="1">
    <source>
        <dbReference type="ARBA" id="ARBA00023157"/>
    </source>
</evidence>
<evidence type="ECO:0000313" key="4">
    <source>
        <dbReference type="EMBL" id="KAG8222153.1"/>
    </source>
</evidence>
<sequence length="90" mass="10651">MVLEEYFSSWKGGNWNRGLERVLKNLIEDEKEYRSEFCEEPRLLNGRVRLRVGGTIAKFNCRQGYYLWGAKYATCILGRWDVEAPICIRE</sequence>
<dbReference type="Proteomes" id="UP000792457">
    <property type="component" value="Unassembled WGS sequence"/>
</dbReference>
<dbReference type="SUPFAM" id="SSF57535">
    <property type="entry name" value="Complement control module/SCR domain"/>
    <property type="match status" value="1"/>
</dbReference>
<dbReference type="PROSITE" id="PS50923">
    <property type="entry name" value="SUSHI"/>
    <property type="match status" value="1"/>
</dbReference>
<evidence type="ECO:0000313" key="5">
    <source>
        <dbReference type="Proteomes" id="UP000792457"/>
    </source>
</evidence>
<reference evidence="4" key="1">
    <citation type="submission" date="2013-04" db="EMBL/GenBank/DDBJ databases">
        <authorList>
            <person name="Qu J."/>
            <person name="Murali S.C."/>
            <person name="Bandaranaike D."/>
            <person name="Bellair M."/>
            <person name="Blankenburg K."/>
            <person name="Chao H."/>
            <person name="Dinh H."/>
            <person name="Doddapaneni H."/>
            <person name="Downs B."/>
            <person name="Dugan-Rocha S."/>
            <person name="Elkadiri S."/>
            <person name="Gnanaolivu R.D."/>
            <person name="Hernandez B."/>
            <person name="Javaid M."/>
            <person name="Jayaseelan J.C."/>
            <person name="Lee S."/>
            <person name="Li M."/>
            <person name="Ming W."/>
            <person name="Munidasa M."/>
            <person name="Muniz J."/>
            <person name="Nguyen L."/>
            <person name="Ongeri F."/>
            <person name="Osuji N."/>
            <person name="Pu L.-L."/>
            <person name="Puazo M."/>
            <person name="Qu C."/>
            <person name="Quiroz J."/>
            <person name="Raj R."/>
            <person name="Weissenberger G."/>
            <person name="Xin Y."/>
            <person name="Zou X."/>
            <person name="Han Y."/>
            <person name="Richards S."/>
            <person name="Worley K."/>
            <person name="Muzny D."/>
            <person name="Gibbs R."/>
        </authorList>
    </citation>
    <scope>NUCLEOTIDE SEQUENCE</scope>
    <source>
        <strain evidence="4">Sampled in the wild</strain>
    </source>
</reference>
<keyword evidence="5" id="KW-1185">Reference proteome</keyword>
<keyword evidence="1" id="KW-1015">Disulfide bond</keyword>
<dbReference type="Gene3D" id="2.10.70.10">
    <property type="entry name" value="Complement Module, domain 1"/>
    <property type="match status" value="1"/>
</dbReference>
<accession>A0A8K0NU76</accession>
<dbReference type="Pfam" id="PF00084">
    <property type="entry name" value="Sushi"/>
    <property type="match status" value="1"/>
</dbReference>
<dbReference type="SMART" id="SM00032">
    <property type="entry name" value="CCP"/>
    <property type="match status" value="1"/>
</dbReference>